<dbReference type="RefSeq" id="WP_012177880.1">
    <property type="nucleotide sequence ID" value="NC_009952.1"/>
</dbReference>
<sequence length="198" mass="20376">MRKLAGALVGLGLCVLAGCSTGSTARDGGGGTADLPVAQWDFRPDSDQLTRAALDALSSHGAALPLVTPADVRQWCPAYLDADRADREAFWAGFLSALAKYESTWNPKAVGGGGRWFGLTQISPATARGYGCAAATGNALLDGPANLACAIRIMAVTVPRDGVIAAGGAGVAADWAPLLSPPKRESMRSWTSAQPYCQ</sequence>
<feature type="signal peptide" evidence="2">
    <location>
        <begin position="1"/>
        <end position="25"/>
    </location>
</feature>
<gene>
    <name evidence="4" type="ordered locus">Dshi_1208</name>
</gene>
<comment type="similarity">
    <text evidence="1">Belongs to the virb1 family.</text>
</comment>
<dbReference type="EMBL" id="CP000830">
    <property type="protein sequence ID" value="ABV92950.1"/>
    <property type="molecule type" value="Genomic_DNA"/>
</dbReference>
<keyword evidence="5" id="KW-1185">Reference proteome</keyword>
<feature type="chain" id="PRO_5002723261" description="Transglycosylase SLT domain-containing protein" evidence="2">
    <location>
        <begin position="26"/>
        <end position="198"/>
    </location>
</feature>
<evidence type="ECO:0000256" key="1">
    <source>
        <dbReference type="ARBA" id="ARBA00009387"/>
    </source>
</evidence>
<evidence type="ECO:0000313" key="5">
    <source>
        <dbReference type="Proteomes" id="UP000006833"/>
    </source>
</evidence>
<reference evidence="5" key="1">
    <citation type="journal article" date="2010" name="ISME J.">
        <title>The complete genome sequence of the algal symbiont Dinoroseobacter shibae: a hitchhiker's guide to life in the sea.</title>
        <authorList>
            <person name="Wagner-Dobler I."/>
            <person name="Ballhausen B."/>
            <person name="Berger M."/>
            <person name="Brinkhoff T."/>
            <person name="Buchholz I."/>
            <person name="Bunk B."/>
            <person name="Cypionka H."/>
            <person name="Daniel R."/>
            <person name="Drepper T."/>
            <person name="Gerdts G."/>
            <person name="Hahnke S."/>
            <person name="Han C."/>
            <person name="Jahn D."/>
            <person name="Kalhoefer D."/>
            <person name="Kiss H."/>
            <person name="Klenk H.P."/>
            <person name="Kyrpides N."/>
            <person name="Liebl W."/>
            <person name="Liesegang H."/>
            <person name="Meincke L."/>
            <person name="Pati A."/>
            <person name="Petersen J."/>
            <person name="Piekarski T."/>
            <person name="Pommerenke C."/>
            <person name="Pradella S."/>
            <person name="Pukall R."/>
            <person name="Rabus R."/>
            <person name="Stackebrandt E."/>
            <person name="Thole S."/>
            <person name="Thompson L."/>
            <person name="Tielen P."/>
            <person name="Tomasch J."/>
            <person name="von Jan M."/>
            <person name="Wanphrut N."/>
            <person name="Wichels A."/>
            <person name="Zech H."/>
            <person name="Simon M."/>
        </authorList>
    </citation>
    <scope>NUCLEOTIDE SEQUENCE [LARGE SCALE GENOMIC DNA]</scope>
    <source>
        <strain evidence="5">DSM 16493 / NCIMB 14021 / DFL 12</strain>
    </source>
</reference>
<evidence type="ECO:0000256" key="2">
    <source>
        <dbReference type="SAM" id="SignalP"/>
    </source>
</evidence>
<dbReference type="InterPro" id="IPR023346">
    <property type="entry name" value="Lysozyme-like_dom_sf"/>
</dbReference>
<evidence type="ECO:0000259" key="3">
    <source>
        <dbReference type="Pfam" id="PF01464"/>
    </source>
</evidence>
<dbReference type="eggNOG" id="COG0741">
    <property type="taxonomic scope" value="Bacteria"/>
</dbReference>
<dbReference type="AlphaFoldDB" id="A8LI96"/>
<dbReference type="SUPFAM" id="SSF53955">
    <property type="entry name" value="Lysozyme-like"/>
    <property type="match status" value="1"/>
</dbReference>
<dbReference type="PROSITE" id="PS51257">
    <property type="entry name" value="PROKAR_LIPOPROTEIN"/>
    <property type="match status" value="1"/>
</dbReference>
<dbReference type="InterPro" id="IPR008258">
    <property type="entry name" value="Transglycosylase_SLT_dom_1"/>
</dbReference>
<name>A8LI96_DINSH</name>
<dbReference type="Pfam" id="PF01464">
    <property type="entry name" value="SLT"/>
    <property type="match status" value="1"/>
</dbReference>
<dbReference type="OrthoDB" id="5763339at2"/>
<evidence type="ECO:0000313" key="4">
    <source>
        <dbReference type="EMBL" id="ABV92950.1"/>
    </source>
</evidence>
<dbReference type="KEGG" id="dsh:Dshi_1208"/>
<proteinExistence type="inferred from homology"/>
<feature type="domain" description="Transglycosylase SLT" evidence="3">
    <location>
        <begin position="85"/>
        <end position="155"/>
    </location>
</feature>
<organism evidence="4 5">
    <name type="scientific">Dinoroseobacter shibae (strain DSM 16493 / NCIMB 14021 / DFL 12)</name>
    <dbReference type="NCBI Taxonomy" id="398580"/>
    <lineage>
        <taxon>Bacteria</taxon>
        <taxon>Pseudomonadati</taxon>
        <taxon>Pseudomonadota</taxon>
        <taxon>Alphaproteobacteria</taxon>
        <taxon>Rhodobacterales</taxon>
        <taxon>Roseobacteraceae</taxon>
        <taxon>Dinoroseobacter</taxon>
    </lineage>
</organism>
<dbReference type="Proteomes" id="UP000006833">
    <property type="component" value="Chromosome"/>
</dbReference>
<dbReference type="HOGENOM" id="CLU_079068_1_0_5"/>
<keyword evidence="2" id="KW-0732">Signal</keyword>
<accession>A8LI96</accession>
<dbReference type="STRING" id="398580.Dshi_1208"/>
<protein>
    <recommendedName>
        <fullName evidence="3">Transglycosylase SLT domain-containing protein</fullName>
    </recommendedName>
</protein>
<dbReference type="Gene3D" id="1.10.530.10">
    <property type="match status" value="1"/>
</dbReference>